<comment type="caution">
    <text evidence="1">The sequence shown here is derived from an EMBL/GenBank/DDBJ whole genome shotgun (WGS) entry which is preliminary data.</text>
</comment>
<sequence length="535" mass="60851">MVQVEVAEGWLEGEKLEVVTGDAYYYSFKGIPYAEPPLGKLRFKDPLPLKPWQGIRKATKHGPNCPQIDIFTRENIQGSEDCLYLNVYTPDLKPVTPLPVMFFIHGGGYKSGSGDDQHYGADFLVQHNVVIVTINYRLGIFGFLCLDTEEVPGNAGLKDQALALKWVNENISKFGGDPKNITVFGESAGGASTIYHILSPLSKGLFQRAISMSGVPICDWSLPYQPRRRAFTLGKILGLETEDSVKLLEFLQSIPCEKLTLQKPNIMAYEEVIHNNQIKFYHFTPVVERNFGGSHFLTENPLDVLRKGNINDVDIFIGHTNEESLVAVQWFEDSYIKDYNKFPEILAPREIALKANYDNVLEASDAIRRYFFGTKKVSVENMREFLTYASEVCLVYSIVRFADKIPKKQNKRYFYRFSTYSKMNHYGKNGEKHGIKGASHLDDLLYLFNANVFNMNVDKNSKEYELIQLACTVFTNFAKYGNPTPDNSLGIAWPEYDNAKRAIGDITDRLTVVEDYSKETQEFWKSVFENAGLEY</sequence>
<name>A0ACC1DHS4_9NEOP</name>
<proteinExistence type="predicted"/>
<evidence type="ECO:0000313" key="1">
    <source>
        <dbReference type="EMBL" id="KAJ0183513.1"/>
    </source>
</evidence>
<protein>
    <submittedName>
        <fullName evidence="1">Uncharacterized protein</fullName>
    </submittedName>
</protein>
<dbReference type="EMBL" id="CM034388">
    <property type="protein sequence ID" value="KAJ0183513.1"/>
    <property type="molecule type" value="Genomic_DNA"/>
</dbReference>
<evidence type="ECO:0000313" key="2">
    <source>
        <dbReference type="Proteomes" id="UP000824533"/>
    </source>
</evidence>
<keyword evidence="2" id="KW-1185">Reference proteome</keyword>
<gene>
    <name evidence="1" type="ORF">K1T71_001489</name>
</gene>
<reference evidence="1 2" key="1">
    <citation type="journal article" date="2021" name="Front. Genet.">
        <title>Chromosome-Level Genome Assembly Reveals Significant Gene Expansion in the Toll and IMD Signaling Pathways of Dendrolimus kikuchii.</title>
        <authorList>
            <person name="Zhou J."/>
            <person name="Wu P."/>
            <person name="Xiong Z."/>
            <person name="Liu N."/>
            <person name="Zhao N."/>
            <person name="Ji M."/>
            <person name="Qiu Y."/>
            <person name="Yang B."/>
        </authorList>
    </citation>
    <scope>NUCLEOTIDE SEQUENCE [LARGE SCALE GENOMIC DNA]</scope>
    <source>
        <strain evidence="1">Ann1</strain>
    </source>
</reference>
<organism evidence="1 2">
    <name type="scientific">Dendrolimus kikuchii</name>
    <dbReference type="NCBI Taxonomy" id="765133"/>
    <lineage>
        <taxon>Eukaryota</taxon>
        <taxon>Metazoa</taxon>
        <taxon>Ecdysozoa</taxon>
        <taxon>Arthropoda</taxon>
        <taxon>Hexapoda</taxon>
        <taxon>Insecta</taxon>
        <taxon>Pterygota</taxon>
        <taxon>Neoptera</taxon>
        <taxon>Endopterygota</taxon>
        <taxon>Lepidoptera</taxon>
        <taxon>Glossata</taxon>
        <taxon>Ditrysia</taxon>
        <taxon>Bombycoidea</taxon>
        <taxon>Lasiocampidae</taxon>
        <taxon>Dendrolimus</taxon>
    </lineage>
</organism>
<accession>A0ACC1DHS4</accession>
<dbReference type="Proteomes" id="UP000824533">
    <property type="component" value="Linkage Group LG02"/>
</dbReference>